<comment type="caution">
    <text evidence="7">The sequence shown here is derived from an EMBL/GenBank/DDBJ whole genome shotgun (WGS) entry which is preliminary data.</text>
</comment>
<organism evidence="7 8">
    <name type="scientific">Trifolium medium</name>
    <dbReference type="NCBI Taxonomy" id="97028"/>
    <lineage>
        <taxon>Eukaryota</taxon>
        <taxon>Viridiplantae</taxon>
        <taxon>Streptophyta</taxon>
        <taxon>Embryophyta</taxon>
        <taxon>Tracheophyta</taxon>
        <taxon>Spermatophyta</taxon>
        <taxon>Magnoliopsida</taxon>
        <taxon>eudicotyledons</taxon>
        <taxon>Gunneridae</taxon>
        <taxon>Pentapetalae</taxon>
        <taxon>rosids</taxon>
        <taxon>fabids</taxon>
        <taxon>Fabales</taxon>
        <taxon>Fabaceae</taxon>
        <taxon>Papilionoideae</taxon>
        <taxon>50 kb inversion clade</taxon>
        <taxon>NPAAA clade</taxon>
        <taxon>Hologalegina</taxon>
        <taxon>IRL clade</taxon>
        <taxon>Trifolieae</taxon>
        <taxon>Trifolium</taxon>
    </lineage>
</organism>
<dbReference type="EMBL" id="LXQA010036957">
    <property type="protein sequence ID" value="MCH98180.1"/>
    <property type="molecule type" value="Genomic_DNA"/>
</dbReference>
<dbReference type="GO" id="GO:0033503">
    <property type="term" value="C:HULC complex"/>
    <property type="evidence" value="ECO:0007669"/>
    <property type="project" value="TreeGrafter"/>
</dbReference>
<dbReference type="UniPathway" id="UPA00143"/>
<comment type="pathway">
    <text evidence="6">Protein modification; protein ubiquitination.</text>
</comment>
<protein>
    <recommendedName>
        <fullName evidence="6">E3 ubiquitin protein ligase</fullName>
        <ecNumber evidence="6">2.3.2.27</ecNumber>
    </recommendedName>
</protein>
<evidence type="ECO:0000256" key="3">
    <source>
        <dbReference type="ARBA" id="ARBA00022771"/>
    </source>
</evidence>
<dbReference type="GO" id="GO:0061630">
    <property type="term" value="F:ubiquitin protein ligase activity"/>
    <property type="evidence" value="ECO:0007669"/>
    <property type="project" value="UniProtKB-EC"/>
</dbReference>
<dbReference type="Proteomes" id="UP000265520">
    <property type="component" value="Unassembled WGS sequence"/>
</dbReference>
<keyword evidence="4 6" id="KW-0862">Zinc</keyword>
<sequence length="135" mass="15453">MINFNIGLLNWIDISHWRSLCRANVAKREKELKLKLESTDNARHILDSSDSGTDELELQLQKCIIERNDLELTLEEAKQDTGRKDIKVEFRVMASALSKEMGMMEAQLKRWKDAALEAVSLRDKAHSLRATLSGK</sequence>
<dbReference type="AlphaFoldDB" id="A0A392NED8"/>
<keyword evidence="6" id="KW-0175">Coiled coil</keyword>
<keyword evidence="6" id="KW-0808">Transferase</keyword>
<keyword evidence="6" id="KW-0156">Chromatin regulator</keyword>
<evidence type="ECO:0000256" key="2">
    <source>
        <dbReference type="ARBA" id="ARBA00022723"/>
    </source>
</evidence>
<dbReference type="GO" id="GO:0008270">
    <property type="term" value="F:zinc ion binding"/>
    <property type="evidence" value="ECO:0007669"/>
    <property type="project" value="UniProtKB-KW"/>
</dbReference>
<dbReference type="GO" id="GO:0016567">
    <property type="term" value="P:protein ubiquitination"/>
    <property type="evidence" value="ECO:0007669"/>
    <property type="project" value="UniProtKB-UniRule"/>
</dbReference>
<accession>A0A392NED8</accession>
<dbReference type="InterPro" id="IPR013956">
    <property type="entry name" value="E3_ubiquit_lig_Bre1"/>
</dbReference>
<comment type="similarity">
    <text evidence="6">Belongs to the BRE1 family.</text>
</comment>
<dbReference type="EC" id="2.3.2.27" evidence="6"/>
<gene>
    <name evidence="7" type="ORF">A2U01_0019179</name>
</gene>
<dbReference type="PANTHER" id="PTHR23163">
    <property type="entry name" value="RING FINGER PROTEIN-RELATED"/>
    <property type="match status" value="1"/>
</dbReference>
<dbReference type="GO" id="GO:0005634">
    <property type="term" value="C:nucleus"/>
    <property type="evidence" value="ECO:0007669"/>
    <property type="project" value="UniProtKB-SubCell"/>
</dbReference>
<reference evidence="7 8" key="1">
    <citation type="journal article" date="2018" name="Front. Plant Sci.">
        <title>Red Clover (Trifolium pratense) and Zigzag Clover (T. medium) - A Picture of Genomic Similarities and Differences.</title>
        <authorList>
            <person name="Dluhosova J."/>
            <person name="Istvanek J."/>
            <person name="Nedelnik J."/>
            <person name="Repkova J."/>
        </authorList>
    </citation>
    <scope>NUCLEOTIDE SEQUENCE [LARGE SCALE GENOMIC DNA]</scope>
    <source>
        <strain evidence="8">cv. 10/8</strain>
        <tissue evidence="7">Leaf</tissue>
    </source>
</reference>
<evidence type="ECO:0000313" key="8">
    <source>
        <dbReference type="Proteomes" id="UP000265520"/>
    </source>
</evidence>
<keyword evidence="2 6" id="KW-0479">Metal-binding</keyword>
<evidence type="ECO:0000256" key="4">
    <source>
        <dbReference type="ARBA" id="ARBA00022833"/>
    </source>
</evidence>
<proteinExistence type="inferred from homology"/>
<evidence type="ECO:0000313" key="7">
    <source>
        <dbReference type="EMBL" id="MCH98180.1"/>
    </source>
</evidence>
<dbReference type="GO" id="GO:0006325">
    <property type="term" value="P:chromatin organization"/>
    <property type="evidence" value="ECO:0007669"/>
    <property type="project" value="UniProtKB-KW"/>
</dbReference>
<comment type="subcellular location">
    <subcellularLocation>
        <location evidence="1 6">Nucleus</location>
    </subcellularLocation>
</comment>
<evidence type="ECO:0000256" key="1">
    <source>
        <dbReference type="ARBA" id="ARBA00004123"/>
    </source>
</evidence>
<feature type="non-terminal residue" evidence="7">
    <location>
        <position position="135"/>
    </location>
</feature>
<name>A0A392NED8_9FABA</name>
<evidence type="ECO:0000256" key="5">
    <source>
        <dbReference type="ARBA" id="ARBA00023242"/>
    </source>
</evidence>
<keyword evidence="8" id="KW-1185">Reference proteome</keyword>
<keyword evidence="3 6" id="KW-0863">Zinc-finger</keyword>
<comment type="catalytic activity">
    <reaction evidence="6">
        <text>S-ubiquitinyl-[E2 ubiquitin-conjugating enzyme]-L-cysteine + [acceptor protein]-L-lysine = [E2 ubiquitin-conjugating enzyme]-L-cysteine + N(6)-ubiquitinyl-[acceptor protein]-L-lysine.</text>
        <dbReference type="EC" id="2.3.2.27"/>
    </reaction>
</comment>
<dbReference type="PANTHER" id="PTHR23163:SF8">
    <property type="entry name" value="E3 UBIQUITIN-PROTEIN LIGASE BRE1-LIKE 2"/>
    <property type="match status" value="1"/>
</dbReference>
<evidence type="ECO:0000256" key="6">
    <source>
        <dbReference type="RuleBase" id="RU365038"/>
    </source>
</evidence>
<keyword evidence="6" id="KW-0833">Ubl conjugation pathway</keyword>
<keyword evidence="5 6" id="KW-0539">Nucleus</keyword>